<dbReference type="EMBL" id="DWWT01000058">
    <property type="protein sequence ID" value="HJC06724.1"/>
    <property type="molecule type" value="Genomic_DNA"/>
</dbReference>
<dbReference type="Gene3D" id="1.10.10.60">
    <property type="entry name" value="Homeodomain-like"/>
    <property type="match status" value="2"/>
</dbReference>
<evidence type="ECO:0000256" key="2">
    <source>
        <dbReference type="ARBA" id="ARBA00023125"/>
    </source>
</evidence>
<dbReference type="InterPro" id="IPR009057">
    <property type="entry name" value="Homeodomain-like_sf"/>
</dbReference>
<dbReference type="InterPro" id="IPR011051">
    <property type="entry name" value="RmlC_Cupin_sf"/>
</dbReference>
<keyword evidence="2" id="KW-0238">DNA-binding</keyword>
<dbReference type="PROSITE" id="PS01124">
    <property type="entry name" value="HTH_ARAC_FAMILY_2"/>
    <property type="match status" value="1"/>
</dbReference>
<evidence type="ECO:0000259" key="4">
    <source>
        <dbReference type="PROSITE" id="PS01124"/>
    </source>
</evidence>
<keyword evidence="1" id="KW-0805">Transcription regulation</keyword>
<dbReference type="InterPro" id="IPR018060">
    <property type="entry name" value="HTH_AraC"/>
</dbReference>
<evidence type="ECO:0000313" key="5">
    <source>
        <dbReference type="EMBL" id="HJC06724.1"/>
    </source>
</evidence>
<reference evidence="5" key="1">
    <citation type="journal article" date="2021" name="PeerJ">
        <title>Extensive microbial diversity within the chicken gut microbiome revealed by metagenomics and culture.</title>
        <authorList>
            <person name="Gilroy R."/>
            <person name="Ravi A."/>
            <person name="Getino M."/>
            <person name="Pursley I."/>
            <person name="Horton D.L."/>
            <person name="Alikhan N.F."/>
            <person name="Baker D."/>
            <person name="Gharbi K."/>
            <person name="Hall N."/>
            <person name="Watson M."/>
            <person name="Adriaenssens E.M."/>
            <person name="Foster-Nyarko E."/>
            <person name="Jarju S."/>
            <person name="Secka A."/>
            <person name="Antonio M."/>
            <person name="Oren A."/>
            <person name="Chaudhuri R.R."/>
            <person name="La Ragione R."/>
            <person name="Hildebrand F."/>
            <person name="Pallen M.J."/>
        </authorList>
    </citation>
    <scope>NUCLEOTIDE SEQUENCE</scope>
    <source>
        <strain evidence="5">CHK180-15479</strain>
    </source>
</reference>
<dbReference type="GO" id="GO:0043565">
    <property type="term" value="F:sequence-specific DNA binding"/>
    <property type="evidence" value="ECO:0007669"/>
    <property type="project" value="InterPro"/>
</dbReference>
<dbReference type="AlphaFoldDB" id="A0A9D2N238"/>
<reference evidence="5" key="2">
    <citation type="submission" date="2021-04" db="EMBL/GenBank/DDBJ databases">
        <authorList>
            <person name="Gilroy R."/>
        </authorList>
    </citation>
    <scope>NUCLEOTIDE SEQUENCE</scope>
    <source>
        <strain evidence="5">CHK180-15479</strain>
    </source>
</reference>
<dbReference type="SUPFAM" id="SSF46689">
    <property type="entry name" value="Homeodomain-like"/>
    <property type="match status" value="1"/>
</dbReference>
<evidence type="ECO:0000256" key="1">
    <source>
        <dbReference type="ARBA" id="ARBA00023015"/>
    </source>
</evidence>
<dbReference type="InterPro" id="IPR014710">
    <property type="entry name" value="RmlC-like_jellyroll"/>
</dbReference>
<comment type="caution">
    <text evidence="5">The sequence shown here is derived from an EMBL/GenBank/DDBJ whole genome shotgun (WGS) entry which is preliminary data.</text>
</comment>
<accession>A0A9D2N238</accession>
<feature type="domain" description="HTH araC/xylS-type" evidence="4">
    <location>
        <begin position="175"/>
        <end position="273"/>
    </location>
</feature>
<protein>
    <submittedName>
        <fullName evidence="5">AraC family transcriptional regulator</fullName>
    </submittedName>
</protein>
<evidence type="ECO:0000313" key="6">
    <source>
        <dbReference type="Proteomes" id="UP000823910"/>
    </source>
</evidence>
<keyword evidence="3" id="KW-0804">Transcription</keyword>
<dbReference type="Gene3D" id="2.60.120.10">
    <property type="entry name" value="Jelly Rolls"/>
    <property type="match status" value="1"/>
</dbReference>
<organism evidence="5 6">
    <name type="scientific">Candidatus Enterocloster excrementipullorum</name>
    <dbReference type="NCBI Taxonomy" id="2838559"/>
    <lineage>
        <taxon>Bacteria</taxon>
        <taxon>Bacillati</taxon>
        <taxon>Bacillota</taxon>
        <taxon>Clostridia</taxon>
        <taxon>Lachnospirales</taxon>
        <taxon>Lachnospiraceae</taxon>
        <taxon>Enterocloster</taxon>
    </lineage>
</organism>
<dbReference type="SMART" id="SM00342">
    <property type="entry name" value="HTH_ARAC"/>
    <property type="match status" value="1"/>
</dbReference>
<dbReference type="InterPro" id="IPR003313">
    <property type="entry name" value="AraC-bd"/>
</dbReference>
<dbReference type="Pfam" id="PF02311">
    <property type="entry name" value="AraC_binding"/>
    <property type="match status" value="1"/>
</dbReference>
<dbReference type="SUPFAM" id="SSF51182">
    <property type="entry name" value="RmlC-like cupins"/>
    <property type="match status" value="1"/>
</dbReference>
<dbReference type="GO" id="GO:0003700">
    <property type="term" value="F:DNA-binding transcription factor activity"/>
    <property type="evidence" value="ECO:0007669"/>
    <property type="project" value="InterPro"/>
</dbReference>
<dbReference type="PANTHER" id="PTHR43280:SF27">
    <property type="entry name" value="TRANSCRIPTIONAL REGULATOR MTLR"/>
    <property type="match status" value="1"/>
</dbReference>
<evidence type="ECO:0000256" key="3">
    <source>
        <dbReference type="ARBA" id="ARBA00023163"/>
    </source>
</evidence>
<gene>
    <name evidence="5" type="ORF">H9704_11335</name>
</gene>
<dbReference type="Pfam" id="PF12833">
    <property type="entry name" value="HTH_18"/>
    <property type="match status" value="1"/>
</dbReference>
<dbReference type="Proteomes" id="UP000823910">
    <property type="component" value="Unassembled WGS sequence"/>
</dbReference>
<dbReference type="PANTHER" id="PTHR43280">
    <property type="entry name" value="ARAC-FAMILY TRANSCRIPTIONAL REGULATOR"/>
    <property type="match status" value="1"/>
</dbReference>
<proteinExistence type="predicted"/>
<sequence>MSTHDLNLHQTVDGVRLYFNTLEYRTPHFHRDIEIMWALAGSMEVQAGSQSCVVHAGEMFLINSEQPHEIKTQGGGCTLMGIQLSPDLIAEDVPEFPHVHFDEYRIHKLPEPVYRKIEQTMPEVMVQYLTKPRFYELYCKNQMRLLLYALLKYLPYRVLTEEQSQTQKNQNDRLQRLIQFVKENYKSNIRLSDFAEREGRSLSHISHFVQEMMHQSFREYVDLVRYNAACKMMMTGRYKMLDICMECGFSDYRYFSKSFVKHTGLTPENYGRQLVERVGDETAYKHNIHSRERFYTPEESIDIAKKMVAAREAQEM</sequence>
<name>A0A9D2N238_9FIRM</name>